<keyword evidence="4 9" id="KW-0808">Transferase</keyword>
<comment type="subcellular location">
    <subcellularLocation>
        <location evidence="2">Mitochondrion matrix</location>
    </subcellularLocation>
</comment>
<dbReference type="FunCoup" id="E1ZM58">
    <property type="interactions" value="1482"/>
</dbReference>
<dbReference type="SUPFAM" id="SSF52777">
    <property type="entry name" value="CoA-dependent acyltransferases"/>
    <property type="match status" value="1"/>
</dbReference>
<evidence type="ECO:0000313" key="14">
    <source>
        <dbReference type="Proteomes" id="UP000008141"/>
    </source>
</evidence>
<dbReference type="InterPro" id="IPR011053">
    <property type="entry name" value="Single_hybrid_motif"/>
</dbReference>
<dbReference type="PANTHER" id="PTHR43178:SF14">
    <property type="entry name" value="LIPOAMIDE ACYLTRANSFERASE COMPONENT OF BRANCHED-CHAIN ALPHA-KETO ACID DEHYDROGENASE COMPLEX, MITOCHONDRIAL"/>
    <property type="match status" value="1"/>
</dbReference>
<reference evidence="13 14" key="1">
    <citation type="journal article" date="2010" name="Plant Cell">
        <title>The Chlorella variabilis NC64A genome reveals adaptation to photosymbiosis, coevolution with viruses, and cryptic sex.</title>
        <authorList>
            <person name="Blanc G."/>
            <person name="Duncan G."/>
            <person name="Agarkova I."/>
            <person name="Borodovsky M."/>
            <person name="Gurnon J."/>
            <person name="Kuo A."/>
            <person name="Lindquist E."/>
            <person name="Lucas S."/>
            <person name="Pangilinan J."/>
            <person name="Polle J."/>
            <person name="Salamov A."/>
            <person name="Terry A."/>
            <person name="Yamada T."/>
            <person name="Dunigan D.D."/>
            <person name="Grigoriev I.V."/>
            <person name="Claverie J.M."/>
            <person name="Van Etten J.L."/>
        </authorList>
    </citation>
    <scope>NUCLEOTIDE SEQUENCE [LARGE SCALE GENOMIC DNA]</scope>
    <source>
        <strain evidence="13 14">NC64A</strain>
    </source>
</reference>
<evidence type="ECO:0000256" key="7">
    <source>
        <dbReference type="ARBA" id="ARBA00023128"/>
    </source>
</evidence>
<dbReference type="InterPro" id="IPR004167">
    <property type="entry name" value="PSBD"/>
</dbReference>
<dbReference type="GeneID" id="17352486"/>
<keyword evidence="6" id="KW-0809">Transit peptide</keyword>
<sequence length="475" mass="49631">MPALSLPVAMAARMPLAQLGEGIKECELVQWFVAEGDEVDEFGQVCQVQHDKASVDITSPYAGTVKKLHHAPGDIVQVGDVLADILAKGGEPLELHSPPLEEAASAAGAAQHAPHTGRREALRPSTSGSIGGDEVADRVLTSPAVRAIAREKSIPLEQVKGTGPGGRITKGDVLAYLDALSSAGPGTIGEAASVPTTEEATVAGVPPASAHIAQPTHPHPHPSYPTPEAAAAAKAAAELVLAPLVVPLRGYRKAMVKSMTAAGQVPHFHYCDEVQMDALVELRQRLKQDPALNGTKLTYMPFFLKAAALALREFPNVNASLTPDQAAVLQHRRANLGVAMATPHGLAVPNIKDVQDKTVLELAMELSRLQAAAAANKLGVDDITGGTFSVSNIGAIGGTYATPLVNPPEVAIMAVGSVQRLPRFAADGKTVVPASIINLSLGADHRVVDGATLAGFARCWRHYIESPGMLLLHMR</sequence>
<proteinExistence type="inferred from homology"/>
<evidence type="ECO:0000256" key="1">
    <source>
        <dbReference type="ARBA" id="ARBA00001938"/>
    </source>
</evidence>
<evidence type="ECO:0000256" key="2">
    <source>
        <dbReference type="ARBA" id="ARBA00004305"/>
    </source>
</evidence>
<dbReference type="KEGG" id="cvr:CHLNCDRAFT_58670"/>
<keyword evidence="5 9" id="KW-0450">Lipoyl</keyword>
<evidence type="ECO:0000256" key="5">
    <source>
        <dbReference type="ARBA" id="ARBA00022823"/>
    </source>
</evidence>
<dbReference type="EMBL" id="GL433853">
    <property type="protein sequence ID" value="EFN52945.1"/>
    <property type="molecule type" value="Genomic_DNA"/>
</dbReference>
<organism evidence="14">
    <name type="scientific">Chlorella variabilis</name>
    <name type="common">Green alga</name>
    <dbReference type="NCBI Taxonomy" id="554065"/>
    <lineage>
        <taxon>Eukaryota</taxon>
        <taxon>Viridiplantae</taxon>
        <taxon>Chlorophyta</taxon>
        <taxon>core chlorophytes</taxon>
        <taxon>Trebouxiophyceae</taxon>
        <taxon>Chlorellales</taxon>
        <taxon>Chlorellaceae</taxon>
        <taxon>Chlorella clade</taxon>
        <taxon>Chlorella</taxon>
    </lineage>
</organism>
<dbReference type="GO" id="GO:0031405">
    <property type="term" value="F:lipoic acid binding"/>
    <property type="evidence" value="ECO:0007669"/>
    <property type="project" value="TreeGrafter"/>
</dbReference>
<dbReference type="InterPro" id="IPR023213">
    <property type="entry name" value="CAT-like_dom_sf"/>
</dbReference>
<dbReference type="eggNOG" id="KOG0558">
    <property type="taxonomic scope" value="Eukaryota"/>
</dbReference>
<dbReference type="PROSITE" id="PS50968">
    <property type="entry name" value="BIOTINYL_LIPOYL"/>
    <property type="match status" value="1"/>
</dbReference>
<dbReference type="Pfam" id="PF00198">
    <property type="entry name" value="2-oxoacid_dh"/>
    <property type="match status" value="1"/>
</dbReference>
<dbReference type="SUPFAM" id="SSF51230">
    <property type="entry name" value="Single hybrid motif"/>
    <property type="match status" value="1"/>
</dbReference>
<evidence type="ECO:0000256" key="4">
    <source>
        <dbReference type="ARBA" id="ARBA00022679"/>
    </source>
</evidence>
<dbReference type="AlphaFoldDB" id="E1ZM58"/>
<dbReference type="Proteomes" id="UP000008141">
    <property type="component" value="Unassembled WGS sequence"/>
</dbReference>
<dbReference type="OMA" id="MPFCIKA"/>
<evidence type="ECO:0000256" key="6">
    <source>
        <dbReference type="ARBA" id="ARBA00022946"/>
    </source>
</evidence>
<comment type="cofactor">
    <cofactor evidence="1 9">
        <name>(R)-lipoate</name>
        <dbReference type="ChEBI" id="CHEBI:83088"/>
    </cofactor>
</comment>
<evidence type="ECO:0000256" key="3">
    <source>
        <dbReference type="ARBA" id="ARBA00007317"/>
    </source>
</evidence>
<evidence type="ECO:0000256" key="8">
    <source>
        <dbReference type="ARBA" id="ARBA00023315"/>
    </source>
</evidence>
<dbReference type="InterPro" id="IPR050743">
    <property type="entry name" value="2-oxoacid_DH_E2_comp"/>
</dbReference>
<evidence type="ECO:0000256" key="9">
    <source>
        <dbReference type="RuleBase" id="RU003423"/>
    </source>
</evidence>
<dbReference type="PANTHER" id="PTHR43178">
    <property type="entry name" value="DIHYDROLIPOAMIDE ACETYLTRANSFERASE COMPONENT OF PYRUVATE DEHYDROGENASE COMPLEX"/>
    <property type="match status" value="1"/>
</dbReference>
<dbReference type="Gene3D" id="2.40.50.100">
    <property type="match status" value="1"/>
</dbReference>
<evidence type="ECO:0000259" key="11">
    <source>
        <dbReference type="PROSITE" id="PS50968"/>
    </source>
</evidence>
<evidence type="ECO:0000313" key="13">
    <source>
        <dbReference type="EMBL" id="EFN52945.1"/>
    </source>
</evidence>
<name>E1ZM58_CHLVA</name>
<dbReference type="Pfam" id="PF00364">
    <property type="entry name" value="Biotin_lipoyl"/>
    <property type="match status" value="1"/>
</dbReference>
<comment type="similarity">
    <text evidence="3 9">Belongs to the 2-oxoacid dehydrogenase family.</text>
</comment>
<dbReference type="SUPFAM" id="SSF47005">
    <property type="entry name" value="Peripheral subunit-binding domain of 2-oxo acid dehydrogenase complex"/>
    <property type="match status" value="1"/>
</dbReference>
<evidence type="ECO:0000256" key="10">
    <source>
        <dbReference type="SAM" id="MobiDB-lite"/>
    </source>
</evidence>
<keyword evidence="8 9" id="KW-0012">Acyltransferase</keyword>
<dbReference type="InterPro" id="IPR000089">
    <property type="entry name" value="Biotin_lipoyl"/>
</dbReference>
<dbReference type="GO" id="GO:0005759">
    <property type="term" value="C:mitochondrial matrix"/>
    <property type="evidence" value="ECO:0007669"/>
    <property type="project" value="UniProtKB-SubCell"/>
</dbReference>
<dbReference type="EC" id="2.3.1.-" evidence="9"/>
<dbReference type="Gene3D" id="3.30.559.10">
    <property type="entry name" value="Chloramphenicol acetyltransferase-like domain"/>
    <property type="match status" value="1"/>
</dbReference>
<feature type="domain" description="Lipoyl-binding" evidence="11">
    <location>
        <begin position="9"/>
        <end position="86"/>
    </location>
</feature>
<keyword evidence="7" id="KW-0496">Mitochondrion</keyword>
<dbReference type="STRING" id="554065.E1ZM58"/>
<keyword evidence="14" id="KW-1185">Reference proteome</keyword>
<dbReference type="GO" id="GO:0016407">
    <property type="term" value="F:acetyltransferase activity"/>
    <property type="evidence" value="ECO:0007669"/>
    <property type="project" value="TreeGrafter"/>
</dbReference>
<dbReference type="InterPro" id="IPR036625">
    <property type="entry name" value="E3-bd_dom_sf"/>
</dbReference>
<evidence type="ECO:0000259" key="12">
    <source>
        <dbReference type="PROSITE" id="PS51826"/>
    </source>
</evidence>
<dbReference type="Pfam" id="PF02817">
    <property type="entry name" value="E3_binding"/>
    <property type="match status" value="1"/>
</dbReference>
<feature type="compositionally biased region" description="Low complexity" evidence="10">
    <location>
        <begin position="104"/>
        <end position="113"/>
    </location>
</feature>
<dbReference type="Gene3D" id="4.10.320.10">
    <property type="entry name" value="E3-binding domain"/>
    <property type="match status" value="1"/>
</dbReference>
<dbReference type="InterPro" id="IPR001078">
    <property type="entry name" value="2-oxoacid_DH_actylTfrase"/>
</dbReference>
<accession>E1ZM58</accession>
<gene>
    <name evidence="13" type="ORF">CHLNCDRAFT_58670</name>
</gene>
<feature type="region of interest" description="Disordered" evidence="10">
    <location>
        <begin position="104"/>
        <end position="135"/>
    </location>
</feature>
<dbReference type="InterPro" id="IPR003016">
    <property type="entry name" value="2-oxoA_DH_lipoyl-BS"/>
</dbReference>
<dbReference type="FunFam" id="2.40.50.100:FF:000013">
    <property type="entry name" value="Dihydrolipoamide acetyltransferase component of pyruvate dehydrogenase complex"/>
    <property type="match status" value="1"/>
</dbReference>
<dbReference type="InParanoid" id="E1ZM58"/>
<feature type="domain" description="Peripheral subunit-binding (PSBD)" evidence="12">
    <location>
        <begin position="140"/>
        <end position="177"/>
    </location>
</feature>
<dbReference type="RefSeq" id="XP_005845047.1">
    <property type="nucleotide sequence ID" value="XM_005844985.1"/>
</dbReference>
<dbReference type="CDD" id="cd06849">
    <property type="entry name" value="lipoyl_domain"/>
    <property type="match status" value="1"/>
</dbReference>
<protein>
    <recommendedName>
        <fullName evidence="9">Dihydrolipoamide acetyltransferase component of pyruvate dehydrogenase complex</fullName>
        <ecNumber evidence="9">2.3.1.-</ecNumber>
    </recommendedName>
</protein>
<dbReference type="FunFam" id="3.30.559.10:FF:000007">
    <property type="entry name" value="Dihydrolipoamide acetyltransferase component of pyruvate dehydrogenase complex"/>
    <property type="match status" value="1"/>
</dbReference>
<dbReference type="PROSITE" id="PS51826">
    <property type="entry name" value="PSBD"/>
    <property type="match status" value="1"/>
</dbReference>
<dbReference type="PROSITE" id="PS00189">
    <property type="entry name" value="LIPOYL"/>
    <property type="match status" value="1"/>
</dbReference>
<dbReference type="OrthoDB" id="15567at2759"/>